<dbReference type="AlphaFoldDB" id="A0A9W3ZSJ7"/>
<sequence length="63" mass="6977">MLSFGVPHAANALVTNKEAAITFTFVFNTKTPSVRMSFSTEKLPLMMSNREGFYTVNISLGIF</sequence>
<gene>
    <name evidence="1" type="ORF">KNN_01211</name>
</gene>
<evidence type="ECO:0000313" key="2">
    <source>
        <dbReference type="Proteomes" id="UP000055316"/>
    </source>
</evidence>
<name>A0A9W3ZSJ7_BACTO</name>
<reference evidence="1 2" key="1">
    <citation type="submission" date="2015-05" db="EMBL/GenBank/DDBJ databases">
        <title>Whole genome sequence of Bacillus thuringiensis serovar tolworthi Pasteur Institute Standard strain.</title>
        <authorList>
            <person name="Kanda K."/>
            <person name="Nakashima K."/>
            <person name="Nagano Y."/>
        </authorList>
    </citation>
    <scope>NUCLEOTIDE SEQUENCE [LARGE SCALE GENOMIC DNA]</scope>
    <source>
        <strain evidence="1 2">Pasteur Institute Standard strain</strain>
    </source>
</reference>
<protein>
    <submittedName>
        <fullName evidence="1">DNA polymerase</fullName>
    </submittedName>
</protein>
<evidence type="ECO:0000313" key="1">
    <source>
        <dbReference type="EMBL" id="BAR82059.1"/>
    </source>
</evidence>
<organism evidence="1 2">
    <name type="scientific">Bacillus thuringiensis subsp. tolworthi</name>
    <dbReference type="NCBI Taxonomy" id="1442"/>
    <lineage>
        <taxon>Bacteria</taxon>
        <taxon>Bacillati</taxon>
        <taxon>Bacillota</taxon>
        <taxon>Bacilli</taxon>
        <taxon>Bacillales</taxon>
        <taxon>Bacillaceae</taxon>
        <taxon>Bacillus</taxon>
        <taxon>Bacillus cereus group</taxon>
    </lineage>
</organism>
<dbReference type="Proteomes" id="UP000055316">
    <property type="component" value="Chromosome"/>
</dbReference>
<accession>A0A9W3ZSJ7</accession>
<proteinExistence type="predicted"/>
<dbReference type="EMBL" id="AP014864">
    <property type="protein sequence ID" value="BAR82059.1"/>
    <property type="molecule type" value="Genomic_DNA"/>
</dbReference>